<name>A0ACC0VPS7_9STRA</name>
<sequence>MLFAIVPHDAANERLFSILRLTKTKTRNQTAPGTLPMTDQMRATLHGKIIRSIAKQQEQSGDKVSAVAQ</sequence>
<proteinExistence type="predicted"/>
<protein>
    <submittedName>
        <fullName evidence="1">Uncharacterized protein</fullName>
    </submittedName>
</protein>
<keyword evidence="2" id="KW-1185">Reference proteome</keyword>
<accession>A0ACC0VPS7</accession>
<gene>
    <name evidence="1" type="ORF">PsorP6_004360</name>
</gene>
<reference evidence="1 2" key="1">
    <citation type="journal article" date="2022" name="bioRxiv">
        <title>The genome of the oomycete Peronosclerospora sorghi, a cosmopolitan pathogen of maize and sorghum, is inflated with dispersed pseudogenes.</title>
        <authorList>
            <person name="Fletcher K."/>
            <person name="Martin F."/>
            <person name="Isakeit T."/>
            <person name="Cavanaugh K."/>
            <person name="Magill C."/>
            <person name="Michelmore R."/>
        </authorList>
    </citation>
    <scope>NUCLEOTIDE SEQUENCE [LARGE SCALE GENOMIC DNA]</scope>
    <source>
        <strain evidence="1">P6</strain>
    </source>
</reference>
<evidence type="ECO:0000313" key="2">
    <source>
        <dbReference type="Proteomes" id="UP001163321"/>
    </source>
</evidence>
<comment type="caution">
    <text evidence="1">The sequence shown here is derived from an EMBL/GenBank/DDBJ whole genome shotgun (WGS) entry which is preliminary data.</text>
</comment>
<organism evidence="1 2">
    <name type="scientific">Peronosclerospora sorghi</name>
    <dbReference type="NCBI Taxonomy" id="230839"/>
    <lineage>
        <taxon>Eukaryota</taxon>
        <taxon>Sar</taxon>
        <taxon>Stramenopiles</taxon>
        <taxon>Oomycota</taxon>
        <taxon>Peronosporomycetes</taxon>
        <taxon>Peronosporales</taxon>
        <taxon>Peronosporaceae</taxon>
        <taxon>Peronosclerospora</taxon>
    </lineage>
</organism>
<dbReference type="Proteomes" id="UP001163321">
    <property type="component" value="Chromosome 8"/>
</dbReference>
<evidence type="ECO:0000313" key="1">
    <source>
        <dbReference type="EMBL" id="KAI9907939.1"/>
    </source>
</evidence>
<dbReference type="EMBL" id="CM047587">
    <property type="protein sequence ID" value="KAI9907939.1"/>
    <property type="molecule type" value="Genomic_DNA"/>
</dbReference>